<sequence length="872" mass="97909">MASTDILSQTLASITAIKLDQLQKQKDAYEGKKSSVLADAGSEADTIKRIRKLLKGTEELGSFGLPKGTRLTGLDAVLDQAEYDPSVSPQLLGDYEEHIRVHLASQSNKYEFASLYGKLVEEWVASGTPKDAAATAGAAPAGDGREEMHQQRATWEAYIFQAKETDGAAIRAYLDDVFESKEAQRALATVRDSLKDYQKKWKSQRHFNDETLETCIRGMLRSDILTEEKRKTLRDFVGNKVVLAEIADVLNMRMSTIASWTWGAPLIVEQRRNLNGRYRFHTDEDLLHSIFVYYVGLRWALELRQVLQRFIGADGVWKSDSKPVSRDDARRHRFFLNQKTTTHAESVQKDRDNHFRGILLDQLPDEFDEVRGTYGDDADTDDDTRSGHVQVVQDLLQRLQTEIVLATKRGREMTVIRSDFKWFGPSIPHSTIFAVLDFLGVDAEWTGFFQRVLGATMRFKNDAPDTPSQVRKRGTPVSTPLADYFSESILFCLDFAVNQKAAGTRLYRLHDDMWIWGSAEKCAAAWEVVTGFTDTMGLELNQDKTGSAQITPGNGAAAPSARPHRLPDGNVTWGFLALDPGTGRFLIDQREVDKHIGELRIQLAACRSVLDYVQAWNIYGNRFFANNLGRPANCYGRGHLDSMLTTFRRIQAALFPDQPGGIGAQVKALIARRLAVPESDIPDGCLWWPTAMGGLGLQNPFITALLARRQVAASAEKLVDDYLAEEQFEHVRAQRRYEEGLAGEDGGGDGAAAGPSRSWRDADEFRDLRNAPFMPLEEFVRHRERTSPALGRVYRELMLVPAAAPVVSSSDLQMAVPKHGVWDGLSYYEQWVVWLYHKDMVVHFGGLEAFDEGLLPTGLMTMLRESRFQWQG</sequence>
<reference evidence="1" key="1">
    <citation type="journal article" date="2023" name="Mol. Phylogenet. Evol.">
        <title>Genome-scale phylogeny and comparative genomics of the fungal order Sordariales.</title>
        <authorList>
            <person name="Hensen N."/>
            <person name="Bonometti L."/>
            <person name="Westerberg I."/>
            <person name="Brannstrom I.O."/>
            <person name="Guillou S."/>
            <person name="Cros-Aarteil S."/>
            <person name="Calhoun S."/>
            <person name="Haridas S."/>
            <person name="Kuo A."/>
            <person name="Mondo S."/>
            <person name="Pangilinan J."/>
            <person name="Riley R."/>
            <person name="LaButti K."/>
            <person name="Andreopoulos B."/>
            <person name="Lipzen A."/>
            <person name="Chen C."/>
            <person name="Yan M."/>
            <person name="Daum C."/>
            <person name="Ng V."/>
            <person name="Clum A."/>
            <person name="Steindorff A."/>
            <person name="Ohm R.A."/>
            <person name="Martin F."/>
            <person name="Silar P."/>
            <person name="Natvig D.O."/>
            <person name="Lalanne C."/>
            <person name="Gautier V."/>
            <person name="Ament-Velasquez S.L."/>
            <person name="Kruys A."/>
            <person name="Hutchinson M.I."/>
            <person name="Powell A.J."/>
            <person name="Barry K."/>
            <person name="Miller A.N."/>
            <person name="Grigoriev I.V."/>
            <person name="Debuchy R."/>
            <person name="Gladieux P."/>
            <person name="Hiltunen Thoren M."/>
            <person name="Johannesson H."/>
        </authorList>
    </citation>
    <scope>NUCLEOTIDE SEQUENCE</scope>
    <source>
        <strain evidence="1">CBS 123565</strain>
    </source>
</reference>
<evidence type="ECO:0000313" key="2">
    <source>
        <dbReference type="Proteomes" id="UP001304895"/>
    </source>
</evidence>
<dbReference type="PANTHER" id="PTHR37015">
    <property type="entry name" value="REVERSE TRANSCRIPTASE DOMAIN-CONTAINING PROTEIN"/>
    <property type="match status" value="1"/>
</dbReference>
<evidence type="ECO:0008006" key="3">
    <source>
        <dbReference type="Google" id="ProtNLM"/>
    </source>
</evidence>
<name>A0AAN6ZGH0_9PEZI</name>
<keyword evidence="2" id="KW-1185">Reference proteome</keyword>
<comment type="caution">
    <text evidence="1">The sequence shown here is derived from an EMBL/GenBank/DDBJ whole genome shotgun (WGS) entry which is preliminary data.</text>
</comment>
<gene>
    <name evidence="1" type="ORF">BT67DRAFT_447329</name>
</gene>
<evidence type="ECO:0000313" key="1">
    <source>
        <dbReference type="EMBL" id="KAK4137542.1"/>
    </source>
</evidence>
<dbReference type="EMBL" id="MU853402">
    <property type="protein sequence ID" value="KAK4137542.1"/>
    <property type="molecule type" value="Genomic_DNA"/>
</dbReference>
<dbReference type="PANTHER" id="PTHR37015:SF2">
    <property type="entry name" value="REVERSE TRANSCRIPTASE DOMAIN-CONTAINING PROTEIN"/>
    <property type="match status" value="1"/>
</dbReference>
<proteinExistence type="predicted"/>
<dbReference type="Proteomes" id="UP001304895">
    <property type="component" value="Unassembled WGS sequence"/>
</dbReference>
<reference evidence="1" key="2">
    <citation type="submission" date="2023-05" db="EMBL/GenBank/DDBJ databases">
        <authorList>
            <consortium name="Lawrence Berkeley National Laboratory"/>
            <person name="Steindorff A."/>
            <person name="Hensen N."/>
            <person name="Bonometti L."/>
            <person name="Westerberg I."/>
            <person name="Brannstrom I.O."/>
            <person name="Guillou S."/>
            <person name="Cros-Aarteil S."/>
            <person name="Calhoun S."/>
            <person name="Haridas S."/>
            <person name="Kuo A."/>
            <person name="Mondo S."/>
            <person name="Pangilinan J."/>
            <person name="Riley R."/>
            <person name="Labutti K."/>
            <person name="Andreopoulos B."/>
            <person name="Lipzen A."/>
            <person name="Chen C."/>
            <person name="Yanf M."/>
            <person name="Daum C."/>
            <person name="Ng V."/>
            <person name="Clum A."/>
            <person name="Ohm R."/>
            <person name="Martin F."/>
            <person name="Silar P."/>
            <person name="Natvig D."/>
            <person name="Lalanne C."/>
            <person name="Gautier V."/>
            <person name="Ament-Velasquez S.L."/>
            <person name="Kruys A."/>
            <person name="Hutchinson M.I."/>
            <person name="Powell A.J."/>
            <person name="Barry K."/>
            <person name="Miller A.N."/>
            <person name="Grigoriev I.V."/>
            <person name="Debuchy R."/>
            <person name="Gladieux P."/>
            <person name="Thoren M.H."/>
            <person name="Johannesson H."/>
        </authorList>
    </citation>
    <scope>NUCLEOTIDE SEQUENCE</scope>
    <source>
        <strain evidence="1">CBS 123565</strain>
    </source>
</reference>
<accession>A0AAN6ZGH0</accession>
<protein>
    <recommendedName>
        <fullName evidence="3">Reverse transcriptase domain-containing protein</fullName>
    </recommendedName>
</protein>
<dbReference type="AlphaFoldDB" id="A0AAN6ZGH0"/>
<organism evidence="1 2">
    <name type="scientific">Trichocladium antarcticum</name>
    <dbReference type="NCBI Taxonomy" id="1450529"/>
    <lineage>
        <taxon>Eukaryota</taxon>
        <taxon>Fungi</taxon>
        <taxon>Dikarya</taxon>
        <taxon>Ascomycota</taxon>
        <taxon>Pezizomycotina</taxon>
        <taxon>Sordariomycetes</taxon>
        <taxon>Sordariomycetidae</taxon>
        <taxon>Sordariales</taxon>
        <taxon>Chaetomiaceae</taxon>
        <taxon>Trichocladium</taxon>
    </lineage>
</organism>